<evidence type="ECO:0000313" key="2">
    <source>
        <dbReference type="Proteomes" id="UP000072741"/>
    </source>
</evidence>
<keyword evidence="2" id="KW-1185">Reference proteome</keyword>
<proteinExistence type="predicted"/>
<reference evidence="1 2" key="1">
    <citation type="journal article" date="2016" name="Front. Microbiol.">
        <title>Genomic Resource of Rice Seed Associated Bacteria.</title>
        <authorList>
            <person name="Midha S."/>
            <person name="Bansal K."/>
            <person name="Sharma S."/>
            <person name="Kumar N."/>
            <person name="Patil P.P."/>
            <person name="Chaudhry V."/>
            <person name="Patil P.B."/>
        </authorList>
    </citation>
    <scope>NUCLEOTIDE SEQUENCE [LARGE SCALE GENOMIC DNA]</scope>
    <source>
        <strain evidence="1 2">NS331</strain>
    </source>
</reference>
<dbReference type="Proteomes" id="UP000072741">
    <property type="component" value="Unassembled WGS sequence"/>
</dbReference>
<organism evidence="1 2">
    <name type="scientific">Pseudacidovorax intermedius</name>
    <dbReference type="NCBI Taxonomy" id="433924"/>
    <lineage>
        <taxon>Bacteria</taxon>
        <taxon>Pseudomonadati</taxon>
        <taxon>Pseudomonadota</taxon>
        <taxon>Betaproteobacteria</taxon>
        <taxon>Burkholderiales</taxon>
        <taxon>Comamonadaceae</taxon>
        <taxon>Pseudacidovorax</taxon>
    </lineage>
</organism>
<accession>A0A147GND5</accession>
<dbReference type="AlphaFoldDB" id="A0A147GND5"/>
<name>A0A147GND5_9BURK</name>
<gene>
    <name evidence="1" type="ORF">NS331_20375</name>
</gene>
<dbReference type="RefSeq" id="WP_058643773.1">
    <property type="nucleotide sequence ID" value="NZ_LDSL01000141.1"/>
</dbReference>
<dbReference type="OrthoDB" id="8854455at2"/>
<evidence type="ECO:0000313" key="1">
    <source>
        <dbReference type="EMBL" id="KTT15496.1"/>
    </source>
</evidence>
<protein>
    <submittedName>
        <fullName evidence="1">Uncharacterized protein</fullName>
    </submittedName>
</protein>
<comment type="caution">
    <text evidence="1">The sequence shown here is derived from an EMBL/GenBank/DDBJ whole genome shotgun (WGS) entry which is preliminary data.</text>
</comment>
<dbReference type="EMBL" id="LDSL01000141">
    <property type="protein sequence ID" value="KTT15496.1"/>
    <property type="molecule type" value="Genomic_DNA"/>
</dbReference>
<sequence length="89" mass="9484">MTVHALRRPVADLALAAQPIPARTRALPQTALRVIGVTAVAWGVRLNDARPASSAGSRRPVTPLRALRHRLGADARPSFVAASLLAYAW</sequence>